<proteinExistence type="predicted"/>
<keyword evidence="1" id="KW-0812">Transmembrane</keyword>
<dbReference type="STRING" id="297318.BK138_05220"/>
<evidence type="ECO:0000256" key="1">
    <source>
        <dbReference type="SAM" id="Phobius"/>
    </source>
</evidence>
<dbReference type="InterPro" id="IPR001223">
    <property type="entry name" value="Glyco_hydro18_cat"/>
</dbReference>
<comment type="caution">
    <text evidence="3">The sequence shown here is derived from an EMBL/GenBank/DDBJ whole genome shotgun (WGS) entry which is preliminary data.</text>
</comment>
<dbReference type="SUPFAM" id="SSF51445">
    <property type="entry name" value="(Trans)glycosidases"/>
    <property type="match status" value="1"/>
</dbReference>
<organism evidence="3 4">
    <name type="scientific">Paenibacillus rhizosphaerae</name>
    <dbReference type="NCBI Taxonomy" id="297318"/>
    <lineage>
        <taxon>Bacteria</taxon>
        <taxon>Bacillati</taxon>
        <taxon>Bacillota</taxon>
        <taxon>Bacilli</taxon>
        <taxon>Bacillales</taxon>
        <taxon>Paenibacillaceae</taxon>
        <taxon>Paenibacillus</taxon>
    </lineage>
</organism>
<dbReference type="PANTHER" id="PTHR46066:SF2">
    <property type="entry name" value="CHITINASE DOMAIN-CONTAINING PROTEIN 1"/>
    <property type="match status" value="1"/>
</dbReference>
<dbReference type="RefSeq" id="WP_076166884.1">
    <property type="nucleotide sequence ID" value="NZ_MRTP01000001.1"/>
</dbReference>
<name>A0A1R1F1K8_9BACL</name>
<keyword evidence="4" id="KW-1185">Reference proteome</keyword>
<dbReference type="InterPro" id="IPR017853">
    <property type="entry name" value="GH"/>
</dbReference>
<dbReference type="Gene3D" id="3.20.20.80">
    <property type="entry name" value="Glycosidases"/>
    <property type="match status" value="1"/>
</dbReference>
<dbReference type="Proteomes" id="UP000187172">
    <property type="component" value="Unassembled WGS sequence"/>
</dbReference>
<dbReference type="Gene3D" id="3.10.50.10">
    <property type="match status" value="1"/>
</dbReference>
<gene>
    <name evidence="3" type="ORF">BK138_05220</name>
</gene>
<dbReference type="PANTHER" id="PTHR46066">
    <property type="entry name" value="CHITINASE DOMAIN-CONTAINING PROTEIN 1 FAMILY MEMBER"/>
    <property type="match status" value="1"/>
</dbReference>
<reference evidence="3 4" key="1">
    <citation type="submission" date="2016-11" db="EMBL/GenBank/DDBJ databases">
        <title>Paenibacillus species isolates.</title>
        <authorList>
            <person name="Beno S.M."/>
        </authorList>
    </citation>
    <scope>NUCLEOTIDE SEQUENCE [LARGE SCALE GENOMIC DNA]</scope>
    <source>
        <strain evidence="3 4">FSL R5-0378</strain>
    </source>
</reference>
<keyword evidence="1" id="KW-1133">Transmembrane helix</keyword>
<dbReference type="AlphaFoldDB" id="A0A1R1F1K8"/>
<dbReference type="GO" id="GO:0005975">
    <property type="term" value="P:carbohydrate metabolic process"/>
    <property type="evidence" value="ECO:0007669"/>
    <property type="project" value="InterPro"/>
</dbReference>
<accession>A0A1R1F1K8</accession>
<evidence type="ECO:0000259" key="2">
    <source>
        <dbReference type="Pfam" id="PF00704"/>
    </source>
</evidence>
<dbReference type="EMBL" id="MRTP01000001">
    <property type="protein sequence ID" value="OMF57975.1"/>
    <property type="molecule type" value="Genomic_DNA"/>
</dbReference>
<keyword evidence="1" id="KW-0472">Membrane</keyword>
<feature type="transmembrane region" description="Helical" evidence="1">
    <location>
        <begin position="7"/>
        <end position="27"/>
    </location>
</feature>
<protein>
    <recommendedName>
        <fullName evidence="2">GH18 domain-containing protein</fullName>
    </recommendedName>
</protein>
<evidence type="ECO:0000313" key="3">
    <source>
        <dbReference type="EMBL" id="OMF57975.1"/>
    </source>
</evidence>
<dbReference type="InterPro" id="IPR029070">
    <property type="entry name" value="Chitinase_insertion_sf"/>
</dbReference>
<feature type="domain" description="GH18" evidence="2">
    <location>
        <begin position="129"/>
        <end position="339"/>
    </location>
</feature>
<dbReference type="Pfam" id="PF00704">
    <property type="entry name" value="Glyco_hydro_18"/>
    <property type="match status" value="1"/>
</dbReference>
<evidence type="ECO:0000313" key="4">
    <source>
        <dbReference type="Proteomes" id="UP000187172"/>
    </source>
</evidence>
<sequence length="357" mass="39460">MKQVAQSGWMTLVLVIVAVGVGFSIWMRQPAMQAAAPPARTPVNLTAWVVDWQWESGLADAGELGKALSRVQAFAAYFDESDQPYFTKAFKEELPQIRETAEAAGIGELDLTLVNDIVRQDGSESPKDSELVSRLVSTKVAREKHIADIEALLDQYSFQGVEIDYERIPDKDWGHMTAFYRELYERLHAKGKSLRIVLESRAPVETLKLPEGPEYVMMAYNLYGTHSGPGPKADKAFLKKLAKRMTAVPGDKAIAIAAGGFDWHGDQVTAITEQQAVKIRYTNGSELKRDAASGSLHYQYTDDKNVKHTVWYADGSTLTSWIDTLRQAGITHVAVWRLGELGSGTLDKLVQAATTAK</sequence>